<proteinExistence type="predicted"/>
<dbReference type="Proteomes" id="UP000233551">
    <property type="component" value="Unassembled WGS sequence"/>
</dbReference>
<evidence type="ECO:0000256" key="1">
    <source>
        <dbReference type="SAM" id="MobiDB-lite"/>
    </source>
</evidence>
<evidence type="ECO:0000313" key="2">
    <source>
        <dbReference type="EMBL" id="PKI56648.1"/>
    </source>
</evidence>
<dbReference type="STRING" id="22663.A0A2I0JK55"/>
<keyword evidence="3" id="KW-1185">Reference proteome</keyword>
<dbReference type="Pfam" id="PF14223">
    <property type="entry name" value="Retrotran_gag_2"/>
    <property type="match status" value="1"/>
</dbReference>
<name>A0A2I0JK55_PUNGR</name>
<dbReference type="PANTHER" id="PTHR47481">
    <property type="match status" value="1"/>
</dbReference>
<dbReference type="PANTHER" id="PTHR47481:SF22">
    <property type="entry name" value="RETROTRANSPOSON GAG DOMAIN-CONTAINING PROTEIN"/>
    <property type="match status" value="1"/>
</dbReference>
<organism evidence="2 3">
    <name type="scientific">Punica granatum</name>
    <name type="common">Pomegranate</name>
    <dbReference type="NCBI Taxonomy" id="22663"/>
    <lineage>
        <taxon>Eukaryota</taxon>
        <taxon>Viridiplantae</taxon>
        <taxon>Streptophyta</taxon>
        <taxon>Embryophyta</taxon>
        <taxon>Tracheophyta</taxon>
        <taxon>Spermatophyta</taxon>
        <taxon>Magnoliopsida</taxon>
        <taxon>eudicotyledons</taxon>
        <taxon>Gunneridae</taxon>
        <taxon>Pentapetalae</taxon>
        <taxon>rosids</taxon>
        <taxon>malvids</taxon>
        <taxon>Myrtales</taxon>
        <taxon>Lythraceae</taxon>
        <taxon>Punica</taxon>
    </lineage>
</organism>
<dbReference type="EMBL" id="PGOL01001588">
    <property type="protein sequence ID" value="PKI56648.1"/>
    <property type="molecule type" value="Genomic_DNA"/>
</dbReference>
<accession>A0A2I0JK55</accession>
<dbReference type="AlphaFoldDB" id="A0A2I0JK55"/>
<protein>
    <submittedName>
        <fullName evidence="2">Uncharacterized protein</fullName>
    </submittedName>
</protein>
<gene>
    <name evidence="2" type="ORF">CRG98_022960</name>
</gene>
<comment type="caution">
    <text evidence="2">The sequence shown here is derived from an EMBL/GenBank/DDBJ whole genome shotgun (WGS) entry which is preliminary data.</text>
</comment>
<feature type="region of interest" description="Disordered" evidence="1">
    <location>
        <begin position="255"/>
        <end position="274"/>
    </location>
</feature>
<evidence type="ECO:0000313" key="3">
    <source>
        <dbReference type="Proteomes" id="UP000233551"/>
    </source>
</evidence>
<sequence length="352" mass="38396">MHTLTCVHSNLLVNNYTVWRSLFSTFLRSHDLLGYVEGHVTQPAEGDPALARWLRTDDHIKSWLLATLSESLLEEVHDLQTSKAVWDALHNRYIDSSRTRTMDMRMSLLNNKLTDHATVDDYLRAIKVFSDQLRAAGSPLNTEDMIAYALLGFPPEDMSLTTTFSNGREPLTFEQLCTKLMHHESRLQQLKTLTPNARANTAFHVQTQPGGHSGGNCGGNHGYNNGGYQQNRGGGHAGRGGGGNLQNAWGRVKIGNQSTHGNPGHGRGGHAQKQNHITNAPGLVRSVNHASSYFSDVATGSGSGNSLSIVQFPGTLRQTVGGPTRWNNLMGLLSLRLLSPIQSLSPSPHGLL</sequence>
<reference evidence="2 3" key="1">
    <citation type="submission" date="2017-11" db="EMBL/GenBank/DDBJ databases">
        <title>De-novo sequencing of pomegranate (Punica granatum L.) genome.</title>
        <authorList>
            <person name="Akparov Z."/>
            <person name="Amiraslanov A."/>
            <person name="Hajiyeva S."/>
            <person name="Abbasov M."/>
            <person name="Kaur K."/>
            <person name="Hamwieh A."/>
            <person name="Solovyev V."/>
            <person name="Salamov A."/>
            <person name="Braich B."/>
            <person name="Kosarev P."/>
            <person name="Mahmoud A."/>
            <person name="Hajiyev E."/>
            <person name="Babayeva S."/>
            <person name="Izzatullayeva V."/>
            <person name="Mammadov A."/>
            <person name="Mammadov A."/>
            <person name="Sharifova S."/>
            <person name="Ojaghi J."/>
            <person name="Eynullazada K."/>
            <person name="Bayramov B."/>
            <person name="Abdulazimova A."/>
            <person name="Shahmuradov I."/>
        </authorList>
    </citation>
    <scope>NUCLEOTIDE SEQUENCE [LARGE SCALE GENOMIC DNA]</scope>
    <source>
        <strain evidence="3">cv. AG2017</strain>
        <tissue evidence="2">Leaf</tissue>
    </source>
</reference>